<organism evidence="2 3">
    <name type="scientific">Trifolium medium</name>
    <dbReference type="NCBI Taxonomy" id="97028"/>
    <lineage>
        <taxon>Eukaryota</taxon>
        <taxon>Viridiplantae</taxon>
        <taxon>Streptophyta</taxon>
        <taxon>Embryophyta</taxon>
        <taxon>Tracheophyta</taxon>
        <taxon>Spermatophyta</taxon>
        <taxon>Magnoliopsida</taxon>
        <taxon>eudicotyledons</taxon>
        <taxon>Gunneridae</taxon>
        <taxon>Pentapetalae</taxon>
        <taxon>rosids</taxon>
        <taxon>fabids</taxon>
        <taxon>Fabales</taxon>
        <taxon>Fabaceae</taxon>
        <taxon>Papilionoideae</taxon>
        <taxon>50 kb inversion clade</taxon>
        <taxon>NPAAA clade</taxon>
        <taxon>Hologalegina</taxon>
        <taxon>IRL clade</taxon>
        <taxon>Trifolieae</taxon>
        <taxon>Trifolium</taxon>
    </lineage>
</organism>
<protein>
    <submittedName>
        <fullName evidence="2">Uncharacterized protein</fullName>
    </submittedName>
</protein>
<keyword evidence="3" id="KW-1185">Reference proteome</keyword>
<accession>A0A392NFB5</accession>
<proteinExistence type="predicted"/>
<feature type="non-terminal residue" evidence="2">
    <location>
        <position position="1"/>
    </location>
</feature>
<evidence type="ECO:0000313" key="2">
    <source>
        <dbReference type="EMBL" id="MCH98261.1"/>
    </source>
</evidence>
<dbReference type="EMBL" id="LXQA010037146">
    <property type="protein sequence ID" value="MCH98261.1"/>
    <property type="molecule type" value="Genomic_DNA"/>
</dbReference>
<name>A0A392NFB5_9FABA</name>
<feature type="region of interest" description="Disordered" evidence="1">
    <location>
        <begin position="35"/>
        <end position="58"/>
    </location>
</feature>
<evidence type="ECO:0000313" key="3">
    <source>
        <dbReference type="Proteomes" id="UP000265520"/>
    </source>
</evidence>
<dbReference type="Proteomes" id="UP000265520">
    <property type="component" value="Unassembled WGS sequence"/>
</dbReference>
<sequence length="58" mass="7011">REELTFLNRVEPDTEGHAKHFLWLKTGAWRTRADRARKELEDAEREDSLDKEQTRVWS</sequence>
<comment type="caution">
    <text evidence="2">The sequence shown here is derived from an EMBL/GenBank/DDBJ whole genome shotgun (WGS) entry which is preliminary data.</text>
</comment>
<evidence type="ECO:0000256" key="1">
    <source>
        <dbReference type="SAM" id="MobiDB-lite"/>
    </source>
</evidence>
<reference evidence="2 3" key="1">
    <citation type="journal article" date="2018" name="Front. Plant Sci.">
        <title>Red Clover (Trifolium pratense) and Zigzag Clover (T. medium) - A Picture of Genomic Similarities and Differences.</title>
        <authorList>
            <person name="Dluhosova J."/>
            <person name="Istvanek J."/>
            <person name="Nedelnik J."/>
            <person name="Repkova J."/>
        </authorList>
    </citation>
    <scope>NUCLEOTIDE SEQUENCE [LARGE SCALE GENOMIC DNA]</scope>
    <source>
        <strain evidence="3">cv. 10/8</strain>
        <tissue evidence="2">Leaf</tissue>
    </source>
</reference>
<dbReference type="AlphaFoldDB" id="A0A392NFB5"/>